<evidence type="ECO:0000313" key="6">
    <source>
        <dbReference type="Proteomes" id="UP000887116"/>
    </source>
</evidence>
<organism evidence="5 6">
    <name type="scientific">Trichonephila clavata</name>
    <name type="common">Joro spider</name>
    <name type="synonym">Nephila clavata</name>
    <dbReference type="NCBI Taxonomy" id="2740835"/>
    <lineage>
        <taxon>Eukaryota</taxon>
        <taxon>Metazoa</taxon>
        <taxon>Ecdysozoa</taxon>
        <taxon>Arthropoda</taxon>
        <taxon>Chelicerata</taxon>
        <taxon>Arachnida</taxon>
        <taxon>Araneae</taxon>
        <taxon>Araneomorphae</taxon>
        <taxon>Entelegynae</taxon>
        <taxon>Araneoidea</taxon>
        <taxon>Nephilidae</taxon>
        <taxon>Trichonephila</taxon>
    </lineage>
</organism>
<feature type="transmembrane region" description="Helical" evidence="2">
    <location>
        <begin position="39"/>
        <end position="68"/>
    </location>
</feature>
<evidence type="ECO:0000259" key="3">
    <source>
        <dbReference type="Pfam" id="PF10260"/>
    </source>
</evidence>
<accession>A0A8X6GTB5</accession>
<feature type="region of interest" description="Disordered" evidence="1">
    <location>
        <begin position="1"/>
        <end position="21"/>
    </location>
</feature>
<dbReference type="OrthoDB" id="71310at2759"/>
<dbReference type="AlphaFoldDB" id="A0A8X6GTB5"/>
<keyword evidence="6" id="KW-1185">Reference proteome</keyword>
<dbReference type="Pfam" id="PF10260">
    <property type="entry name" value="SAYSvFN"/>
    <property type="match status" value="1"/>
</dbReference>
<dbReference type="PANTHER" id="PTHR13527">
    <property type="entry name" value="SAYSVFN DOMAIN-CONTAINING PROTEIN 1"/>
    <property type="match status" value="1"/>
</dbReference>
<dbReference type="InterPro" id="IPR039159">
    <property type="entry name" value="SAYSD1"/>
</dbReference>
<sequence>MLENSSKARYRPLKDDDENDEPLTCDLDYMEITIVVLKVVLWCLVMALFIAFEFGAVFFIISVFYFMFTNFRETEKSPNELSAYSVFNPHCESIKGTLTAQQFENEIKFGLGGLH</sequence>
<dbReference type="EMBL" id="BMAO01006631">
    <property type="protein sequence ID" value="GFR10098.1"/>
    <property type="molecule type" value="Genomic_DNA"/>
</dbReference>
<reference evidence="5" key="1">
    <citation type="submission" date="2020-07" db="EMBL/GenBank/DDBJ databases">
        <title>Multicomponent nature underlies the extraordinary mechanical properties of spider dragline silk.</title>
        <authorList>
            <person name="Kono N."/>
            <person name="Nakamura H."/>
            <person name="Mori M."/>
            <person name="Yoshida Y."/>
            <person name="Ohtoshi R."/>
            <person name="Malay A.D."/>
            <person name="Moran D.A.P."/>
            <person name="Tomita M."/>
            <person name="Numata K."/>
            <person name="Arakawa K."/>
        </authorList>
    </citation>
    <scope>NUCLEOTIDE SEQUENCE</scope>
</reference>
<feature type="domain" description="SAYSvFN" evidence="3">
    <location>
        <begin position="38"/>
        <end position="107"/>
    </location>
</feature>
<dbReference type="InterPro" id="IPR019387">
    <property type="entry name" value="SAYSvFN_dom"/>
</dbReference>
<dbReference type="EMBL" id="BMAO01003301">
    <property type="protein sequence ID" value="GFQ86976.1"/>
    <property type="molecule type" value="Genomic_DNA"/>
</dbReference>
<keyword evidence="2" id="KW-0472">Membrane</keyword>
<evidence type="ECO:0000256" key="2">
    <source>
        <dbReference type="SAM" id="Phobius"/>
    </source>
</evidence>
<gene>
    <name evidence="5" type="primary">AVEN_111868_1</name>
    <name evidence="5" type="ORF">TNCT_279871</name>
    <name evidence="4" type="ORF">TNCT_304981</name>
</gene>
<keyword evidence="2" id="KW-1133">Transmembrane helix</keyword>
<dbReference type="Proteomes" id="UP000887116">
    <property type="component" value="Unassembled WGS sequence"/>
</dbReference>
<evidence type="ECO:0000256" key="1">
    <source>
        <dbReference type="SAM" id="MobiDB-lite"/>
    </source>
</evidence>
<evidence type="ECO:0000313" key="4">
    <source>
        <dbReference type="EMBL" id="GFQ86976.1"/>
    </source>
</evidence>
<protein>
    <submittedName>
        <fullName evidence="5">SAYSvFN domain-containing protein</fullName>
    </submittedName>
</protein>
<name>A0A8X6GTB5_TRICU</name>
<dbReference type="PANTHER" id="PTHR13527:SF0">
    <property type="entry name" value="SAYSVFN DOMAIN-CONTAINING PROTEIN 1"/>
    <property type="match status" value="1"/>
</dbReference>
<comment type="caution">
    <text evidence="5">The sequence shown here is derived from an EMBL/GenBank/DDBJ whole genome shotgun (WGS) entry which is preliminary data.</text>
</comment>
<keyword evidence="2" id="KW-0812">Transmembrane</keyword>
<evidence type="ECO:0000313" key="5">
    <source>
        <dbReference type="EMBL" id="GFR10098.1"/>
    </source>
</evidence>
<proteinExistence type="predicted"/>